<dbReference type="Pfam" id="PF04327">
    <property type="entry name" value="Peptidase_Prp"/>
    <property type="match status" value="1"/>
</dbReference>
<dbReference type="Gene3D" id="3.30.70.1490">
    <property type="entry name" value="Cysteine protease Prp"/>
    <property type="match status" value="1"/>
</dbReference>
<reference evidence="7" key="1">
    <citation type="submission" date="2020-10" db="EMBL/GenBank/DDBJ databases">
        <authorList>
            <person name="Gilroy R."/>
        </authorList>
    </citation>
    <scope>NUCLEOTIDE SEQUENCE</scope>
    <source>
        <strain evidence="7">CHK176-22527</strain>
    </source>
</reference>
<keyword evidence="4" id="KW-0788">Thiol protease</keyword>
<dbReference type="GO" id="GO:0006508">
    <property type="term" value="P:proteolysis"/>
    <property type="evidence" value="ECO:0007669"/>
    <property type="project" value="UniProtKB-KW"/>
</dbReference>
<evidence type="ECO:0000256" key="4">
    <source>
        <dbReference type="ARBA" id="ARBA00022807"/>
    </source>
</evidence>
<dbReference type="PANTHER" id="PTHR39178">
    <property type="entry name" value="HYPOTHETICAL RIBOSOME-ASSOCIATED PROTEIN"/>
    <property type="match status" value="1"/>
</dbReference>
<dbReference type="EMBL" id="DVLX01000083">
    <property type="protein sequence ID" value="HIT99911.1"/>
    <property type="molecule type" value="Genomic_DNA"/>
</dbReference>
<dbReference type="SUPFAM" id="SSF118010">
    <property type="entry name" value="TM1457-like"/>
    <property type="match status" value="1"/>
</dbReference>
<evidence type="ECO:0000256" key="5">
    <source>
        <dbReference type="ARBA" id="ARBA00044503"/>
    </source>
</evidence>
<evidence type="ECO:0000256" key="1">
    <source>
        <dbReference type="ARBA" id="ARBA00022517"/>
    </source>
</evidence>
<comment type="similarity">
    <text evidence="5">Belongs to the Prp family.</text>
</comment>
<gene>
    <name evidence="7" type="ORF">IAD12_06635</name>
</gene>
<dbReference type="PANTHER" id="PTHR39178:SF1">
    <property type="entry name" value="RIBOSOMAL-PROCESSING CYSTEINE PROTEASE PRP"/>
    <property type="match status" value="1"/>
</dbReference>
<protein>
    <recommendedName>
        <fullName evidence="6">Ribosomal processing cysteine protease Prp</fullName>
    </recommendedName>
</protein>
<dbReference type="InterPro" id="IPR007422">
    <property type="entry name" value="Peptidase_Prp"/>
</dbReference>
<dbReference type="GO" id="GO:0042254">
    <property type="term" value="P:ribosome biogenesis"/>
    <property type="evidence" value="ECO:0007669"/>
    <property type="project" value="UniProtKB-KW"/>
</dbReference>
<dbReference type="AlphaFoldDB" id="A0A9D1HDB5"/>
<keyword evidence="1" id="KW-0690">Ribosome biogenesis</keyword>
<evidence type="ECO:0000256" key="2">
    <source>
        <dbReference type="ARBA" id="ARBA00022670"/>
    </source>
</evidence>
<sequence>MIEVDVFEGRITVKGHAGYADKGKDIVCAAVSALFQTLIGSMEKITEDSIKYCLVPGESFLKYEELSYESRIMLDSFFIGIRSLADEYPEYVKIT</sequence>
<evidence type="ECO:0000256" key="6">
    <source>
        <dbReference type="ARBA" id="ARBA00044538"/>
    </source>
</evidence>
<evidence type="ECO:0000256" key="3">
    <source>
        <dbReference type="ARBA" id="ARBA00022801"/>
    </source>
</evidence>
<keyword evidence="3" id="KW-0378">Hydrolase</keyword>
<evidence type="ECO:0000313" key="7">
    <source>
        <dbReference type="EMBL" id="HIT99911.1"/>
    </source>
</evidence>
<dbReference type="GO" id="GO:0008234">
    <property type="term" value="F:cysteine-type peptidase activity"/>
    <property type="evidence" value="ECO:0007669"/>
    <property type="project" value="UniProtKB-KW"/>
</dbReference>
<dbReference type="InterPro" id="IPR036764">
    <property type="entry name" value="Peptidase_Prp_sf"/>
</dbReference>
<dbReference type="Proteomes" id="UP000824159">
    <property type="component" value="Unassembled WGS sequence"/>
</dbReference>
<reference evidence="7" key="2">
    <citation type="journal article" date="2021" name="PeerJ">
        <title>Extensive microbial diversity within the chicken gut microbiome revealed by metagenomics and culture.</title>
        <authorList>
            <person name="Gilroy R."/>
            <person name="Ravi A."/>
            <person name="Getino M."/>
            <person name="Pursley I."/>
            <person name="Horton D.L."/>
            <person name="Alikhan N.F."/>
            <person name="Baker D."/>
            <person name="Gharbi K."/>
            <person name="Hall N."/>
            <person name="Watson M."/>
            <person name="Adriaenssens E.M."/>
            <person name="Foster-Nyarko E."/>
            <person name="Jarju S."/>
            <person name="Secka A."/>
            <person name="Antonio M."/>
            <person name="Oren A."/>
            <person name="Chaudhuri R.R."/>
            <person name="La Ragione R."/>
            <person name="Hildebrand F."/>
            <person name="Pallen M.J."/>
        </authorList>
    </citation>
    <scope>NUCLEOTIDE SEQUENCE</scope>
    <source>
        <strain evidence="7">CHK176-22527</strain>
    </source>
</reference>
<proteinExistence type="inferred from homology"/>
<accession>A0A9D1HDB5</accession>
<dbReference type="CDD" id="cd16332">
    <property type="entry name" value="Prp-like"/>
    <property type="match status" value="1"/>
</dbReference>
<keyword evidence="2 7" id="KW-0645">Protease</keyword>
<organism evidence="7 8">
    <name type="scientific">Candidatus Allocopromorpha excrementavium</name>
    <dbReference type="NCBI Taxonomy" id="2840741"/>
    <lineage>
        <taxon>Bacteria</taxon>
        <taxon>Bacillati</taxon>
        <taxon>Bacillota</taxon>
        <taxon>Clostridia</taxon>
        <taxon>Eubacteriales</taxon>
        <taxon>Eubacteriaceae</taxon>
        <taxon>Eubacteriaceae incertae sedis</taxon>
        <taxon>Candidatus Allocopromorpha</taxon>
    </lineage>
</organism>
<evidence type="ECO:0000313" key="8">
    <source>
        <dbReference type="Proteomes" id="UP000824159"/>
    </source>
</evidence>
<comment type="caution">
    <text evidence="7">The sequence shown here is derived from an EMBL/GenBank/DDBJ whole genome shotgun (WGS) entry which is preliminary data.</text>
</comment>
<name>A0A9D1HDB5_9FIRM</name>